<feature type="region of interest" description="Disordered" evidence="1">
    <location>
        <begin position="16"/>
        <end position="65"/>
    </location>
</feature>
<feature type="non-terminal residue" evidence="2">
    <location>
        <position position="1"/>
    </location>
</feature>
<proteinExistence type="predicted"/>
<sequence length="65" mass="7135">HNSHPKIIRIMKKLPNKLTKKGNIGTEGISNSKTPKLPGSNNSAPSLKIKRAPIRSTTPKEIPRN</sequence>
<protein>
    <submittedName>
        <fullName evidence="2">Uncharacterized protein</fullName>
    </submittedName>
</protein>
<dbReference type="EMBL" id="JASCZI010223121">
    <property type="protein sequence ID" value="MED6203391.1"/>
    <property type="molecule type" value="Genomic_DNA"/>
</dbReference>
<evidence type="ECO:0000313" key="2">
    <source>
        <dbReference type="EMBL" id="MED6203391.1"/>
    </source>
</evidence>
<keyword evidence="3" id="KW-1185">Reference proteome</keyword>
<name>A0ABU6Y0S4_9FABA</name>
<comment type="caution">
    <text evidence="2">The sequence shown here is derived from an EMBL/GenBank/DDBJ whole genome shotgun (WGS) entry which is preliminary data.</text>
</comment>
<dbReference type="Proteomes" id="UP001341840">
    <property type="component" value="Unassembled WGS sequence"/>
</dbReference>
<evidence type="ECO:0000256" key="1">
    <source>
        <dbReference type="SAM" id="MobiDB-lite"/>
    </source>
</evidence>
<gene>
    <name evidence="2" type="ORF">PIB30_115040</name>
</gene>
<reference evidence="2 3" key="1">
    <citation type="journal article" date="2023" name="Plants (Basel)">
        <title>Bridging the Gap: Combining Genomics and Transcriptomics Approaches to Understand Stylosanthes scabra, an Orphan Legume from the Brazilian Caatinga.</title>
        <authorList>
            <person name="Ferreira-Neto J.R.C."/>
            <person name="da Silva M.D."/>
            <person name="Binneck E."/>
            <person name="de Melo N.F."/>
            <person name="da Silva R.H."/>
            <person name="de Melo A.L.T.M."/>
            <person name="Pandolfi V."/>
            <person name="Bustamante F.O."/>
            <person name="Brasileiro-Vidal A.C."/>
            <person name="Benko-Iseppon A.M."/>
        </authorList>
    </citation>
    <scope>NUCLEOTIDE SEQUENCE [LARGE SCALE GENOMIC DNA]</scope>
    <source>
        <tissue evidence="2">Leaves</tissue>
    </source>
</reference>
<evidence type="ECO:0000313" key="3">
    <source>
        <dbReference type="Proteomes" id="UP001341840"/>
    </source>
</evidence>
<organism evidence="2 3">
    <name type="scientific">Stylosanthes scabra</name>
    <dbReference type="NCBI Taxonomy" id="79078"/>
    <lineage>
        <taxon>Eukaryota</taxon>
        <taxon>Viridiplantae</taxon>
        <taxon>Streptophyta</taxon>
        <taxon>Embryophyta</taxon>
        <taxon>Tracheophyta</taxon>
        <taxon>Spermatophyta</taxon>
        <taxon>Magnoliopsida</taxon>
        <taxon>eudicotyledons</taxon>
        <taxon>Gunneridae</taxon>
        <taxon>Pentapetalae</taxon>
        <taxon>rosids</taxon>
        <taxon>fabids</taxon>
        <taxon>Fabales</taxon>
        <taxon>Fabaceae</taxon>
        <taxon>Papilionoideae</taxon>
        <taxon>50 kb inversion clade</taxon>
        <taxon>dalbergioids sensu lato</taxon>
        <taxon>Dalbergieae</taxon>
        <taxon>Pterocarpus clade</taxon>
        <taxon>Stylosanthes</taxon>
    </lineage>
</organism>
<accession>A0ABU6Y0S4</accession>
<feature type="compositionally biased region" description="Polar residues" evidence="1">
    <location>
        <begin position="28"/>
        <end position="45"/>
    </location>
</feature>